<dbReference type="SUPFAM" id="SSF48371">
    <property type="entry name" value="ARM repeat"/>
    <property type="match status" value="1"/>
</dbReference>
<dbReference type="InterPro" id="IPR016024">
    <property type="entry name" value="ARM-type_fold"/>
</dbReference>
<keyword evidence="7" id="KW-1185">Reference proteome</keyword>
<evidence type="ECO:0000256" key="3">
    <source>
        <dbReference type="ARBA" id="ARBA00022917"/>
    </source>
</evidence>
<evidence type="ECO:0000313" key="6">
    <source>
        <dbReference type="EMBL" id="KZO98702.1"/>
    </source>
</evidence>
<evidence type="ECO:0000256" key="1">
    <source>
        <dbReference type="ARBA" id="ARBA00005775"/>
    </source>
</evidence>
<proteinExistence type="inferred from homology"/>
<protein>
    <recommendedName>
        <fullName evidence="5">MIF4G domain-containing protein</fullName>
    </recommendedName>
</protein>
<gene>
    <name evidence="6" type="ORF">CALVIDRAFT_525728</name>
</gene>
<accession>A0A167PEG2</accession>
<organism evidence="6 7">
    <name type="scientific">Calocera viscosa (strain TUFC12733)</name>
    <dbReference type="NCBI Taxonomy" id="1330018"/>
    <lineage>
        <taxon>Eukaryota</taxon>
        <taxon>Fungi</taxon>
        <taxon>Dikarya</taxon>
        <taxon>Basidiomycota</taxon>
        <taxon>Agaricomycotina</taxon>
        <taxon>Dacrymycetes</taxon>
        <taxon>Dacrymycetales</taxon>
        <taxon>Dacrymycetaceae</taxon>
        <taxon>Calocera</taxon>
    </lineage>
</organism>
<evidence type="ECO:0000256" key="2">
    <source>
        <dbReference type="ARBA" id="ARBA00022540"/>
    </source>
</evidence>
<dbReference type="Pfam" id="PF02854">
    <property type="entry name" value="MIF4G"/>
    <property type="match status" value="1"/>
</dbReference>
<dbReference type="Gene3D" id="1.25.40.180">
    <property type="match status" value="1"/>
</dbReference>
<dbReference type="GO" id="GO:0003729">
    <property type="term" value="F:mRNA binding"/>
    <property type="evidence" value="ECO:0007669"/>
    <property type="project" value="TreeGrafter"/>
</dbReference>
<comment type="similarity">
    <text evidence="1">Belongs to the eukaryotic initiation factor 4G family.</text>
</comment>
<reference evidence="6 7" key="1">
    <citation type="journal article" date="2016" name="Mol. Biol. Evol.">
        <title>Comparative Genomics of Early-Diverging Mushroom-Forming Fungi Provides Insights into the Origins of Lignocellulose Decay Capabilities.</title>
        <authorList>
            <person name="Nagy L.G."/>
            <person name="Riley R."/>
            <person name="Tritt A."/>
            <person name="Adam C."/>
            <person name="Daum C."/>
            <person name="Floudas D."/>
            <person name="Sun H."/>
            <person name="Yadav J.S."/>
            <person name="Pangilinan J."/>
            <person name="Larsson K.H."/>
            <person name="Matsuura K."/>
            <person name="Barry K."/>
            <person name="Labutti K."/>
            <person name="Kuo R."/>
            <person name="Ohm R.A."/>
            <person name="Bhattacharya S.S."/>
            <person name="Shirouzu T."/>
            <person name="Yoshinaga Y."/>
            <person name="Martin F.M."/>
            <person name="Grigoriev I.V."/>
            <person name="Hibbett D.S."/>
        </authorList>
    </citation>
    <scope>NUCLEOTIDE SEQUENCE [LARGE SCALE GENOMIC DNA]</scope>
    <source>
        <strain evidence="6 7">TUFC12733</strain>
    </source>
</reference>
<dbReference type="STRING" id="1330018.A0A167PEG2"/>
<keyword evidence="2" id="KW-0396">Initiation factor</keyword>
<keyword evidence="3" id="KW-0648">Protein biosynthesis</keyword>
<dbReference type="Proteomes" id="UP000076738">
    <property type="component" value="Unassembled WGS sequence"/>
</dbReference>
<feature type="domain" description="MIF4G" evidence="5">
    <location>
        <begin position="431"/>
        <end position="500"/>
    </location>
</feature>
<feature type="non-terminal residue" evidence="6">
    <location>
        <position position="517"/>
    </location>
</feature>
<name>A0A167PEG2_CALVF</name>
<dbReference type="GO" id="GO:0003743">
    <property type="term" value="F:translation initiation factor activity"/>
    <property type="evidence" value="ECO:0007669"/>
    <property type="project" value="UniProtKB-KW"/>
</dbReference>
<feature type="region of interest" description="Disordered" evidence="4">
    <location>
        <begin position="268"/>
        <end position="290"/>
    </location>
</feature>
<dbReference type="OrthoDB" id="514777at2759"/>
<dbReference type="EMBL" id="KV417274">
    <property type="protein sequence ID" value="KZO98702.1"/>
    <property type="molecule type" value="Genomic_DNA"/>
</dbReference>
<evidence type="ECO:0000313" key="7">
    <source>
        <dbReference type="Proteomes" id="UP000076738"/>
    </source>
</evidence>
<feature type="compositionally biased region" description="Basic and acidic residues" evidence="4">
    <location>
        <begin position="134"/>
        <end position="181"/>
    </location>
</feature>
<evidence type="ECO:0000259" key="5">
    <source>
        <dbReference type="Pfam" id="PF02854"/>
    </source>
</evidence>
<dbReference type="PANTHER" id="PTHR23253:SF9">
    <property type="entry name" value="EUKARYOTIC TRANSLATION INITIATION FACTOR 4 GAMMA 2"/>
    <property type="match status" value="1"/>
</dbReference>
<feature type="region of interest" description="Disordered" evidence="4">
    <location>
        <begin position="117"/>
        <end position="181"/>
    </location>
</feature>
<dbReference type="InterPro" id="IPR003890">
    <property type="entry name" value="MIF4G-like_typ-3"/>
</dbReference>
<sequence>MPAAAAAAAAAAAVASTTPAAHVSGSSTPAVSASTSTGSCTVSVWAKTLALVPVGCPSGGSKGLSTRATEFVPNSATKKAIKITREDQTLVNLPLHAHTLSSMVGIWFEAPTSVNGQAEREGRLVRKPCTPVRIESEQGKARREKEARVKEEAEERAKKDEDGRKKQEEEEGVVKEKREEEERVRKELDKKVCLEVGAKAKAEEEERVKAAEVAAMAAKVAVSRRPIASPLDLKSAVMASAEVAWLLSSAQASVLLSVRPIKDITAIQHPAGTRTPNPDLNATGPPEHGSHVPAVSPLAGGLLAVRRSGGIGGKVGLGITNGAGATFGGKPGFSMGNLQAPARAGADGDRLRSVSALADPGGGGRQRTSCDRQRPGSRQPSQAMLPSPHQYGMEPIEPFTKSGNRWKPQVTMPRGQRAPEPVDTPEMVKSKVKALLNNLTLEKFDSISDQIMSFSHPSEQETDGHMLMLVTKLVFEKATDKPAWSEMYAHLCRKMMELINPKVFNVQRGLERGCVQR</sequence>
<dbReference type="PANTHER" id="PTHR23253">
    <property type="entry name" value="EUKARYOTIC TRANSLATION INITIATION FACTOR 4 GAMMA"/>
    <property type="match status" value="1"/>
</dbReference>
<evidence type="ECO:0000256" key="4">
    <source>
        <dbReference type="SAM" id="MobiDB-lite"/>
    </source>
</evidence>
<dbReference type="GO" id="GO:0016281">
    <property type="term" value="C:eukaryotic translation initiation factor 4F complex"/>
    <property type="evidence" value="ECO:0007669"/>
    <property type="project" value="TreeGrafter"/>
</dbReference>
<feature type="region of interest" description="Disordered" evidence="4">
    <location>
        <begin position="338"/>
        <end position="390"/>
    </location>
</feature>
<dbReference type="AlphaFoldDB" id="A0A167PEG2"/>